<evidence type="ECO:0000313" key="2">
    <source>
        <dbReference type="Proteomes" id="UP000236731"/>
    </source>
</evidence>
<dbReference type="EMBL" id="FNUT01000006">
    <property type="protein sequence ID" value="SEG24510.1"/>
    <property type="molecule type" value="Genomic_DNA"/>
</dbReference>
<sequence>MKAVIIGCTGATGRELVLQLLADPKISQVIVLVRRPFFSPDPKLLEVEVDFDKLEEYRPYIIGDIAFSTLGTTLAAAGSKEEQWVVDYDYQLKYAALAKLNKIPNFVLLSSAQASKTSRFYYSRMKGLLEDAIQALDFKKLTIVRPGPIDRPNTDRKGEKIAVKAINFLNKLGLLKTYKPISTMDLAMVIKDAAMDKKHREIDIYNPKEIWEELDQ</sequence>
<dbReference type="SUPFAM" id="SSF51735">
    <property type="entry name" value="NAD(P)-binding Rossmann-fold domains"/>
    <property type="match status" value="1"/>
</dbReference>
<dbReference type="AlphaFoldDB" id="A0A1H5YLA5"/>
<accession>A0A1H5YLA5</accession>
<reference evidence="2" key="1">
    <citation type="submission" date="2016-10" db="EMBL/GenBank/DDBJ databases">
        <authorList>
            <person name="Varghese N."/>
            <person name="Submissions S."/>
        </authorList>
    </citation>
    <scope>NUCLEOTIDE SEQUENCE [LARGE SCALE GENOMIC DNA]</scope>
    <source>
        <strain evidence="2">DSM 22361</strain>
    </source>
</reference>
<dbReference type="RefSeq" id="WP_200818786.1">
    <property type="nucleotide sequence ID" value="NZ_CP049246.1"/>
</dbReference>
<name>A0A1H5YLA5_9SPHI</name>
<evidence type="ECO:0000313" key="1">
    <source>
        <dbReference type="EMBL" id="SEG24510.1"/>
    </source>
</evidence>
<dbReference type="Gene3D" id="3.40.50.720">
    <property type="entry name" value="NAD(P)-binding Rossmann-like Domain"/>
    <property type="match status" value="1"/>
</dbReference>
<proteinExistence type="predicted"/>
<protein>
    <submittedName>
        <fullName evidence="1">Uncharacterized conserved protein YbjT, contains NAD(P)-binding and DUF2867 domains</fullName>
    </submittedName>
</protein>
<keyword evidence="2" id="KW-1185">Reference proteome</keyword>
<dbReference type="InterPro" id="IPR036291">
    <property type="entry name" value="NAD(P)-bd_dom_sf"/>
</dbReference>
<organism evidence="1 2">
    <name type="scientific">Sphingobacterium lactis</name>
    <dbReference type="NCBI Taxonomy" id="797291"/>
    <lineage>
        <taxon>Bacteria</taxon>
        <taxon>Pseudomonadati</taxon>
        <taxon>Bacteroidota</taxon>
        <taxon>Sphingobacteriia</taxon>
        <taxon>Sphingobacteriales</taxon>
        <taxon>Sphingobacteriaceae</taxon>
        <taxon>Sphingobacterium</taxon>
    </lineage>
</organism>
<dbReference type="PANTHER" id="PTHR14097">
    <property type="entry name" value="OXIDOREDUCTASE HTATIP2"/>
    <property type="match status" value="1"/>
</dbReference>
<gene>
    <name evidence="1" type="ORF">SAMN05421877_10636</name>
</gene>
<dbReference type="PANTHER" id="PTHR14097:SF7">
    <property type="entry name" value="OXIDOREDUCTASE HTATIP2"/>
    <property type="match status" value="1"/>
</dbReference>
<dbReference type="Proteomes" id="UP000236731">
    <property type="component" value="Unassembled WGS sequence"/>
</dbReference>